<accession>A0A3P8CEJ2</accession>
<sequence>MSRSTNPQPVKDNPLQHSVGHNSDQWMMFKVKLSNTDDYRVSPVFGFVDASSNANIEVIRKSGAPRNDRMVVQLVPAPQDATDARAAFGHVQNPGVMAHNGFIQKMFQLGQQALWGHVLKWTVDLCLRPVVTGQPDPRLKPEDLQQFIEDLSTYRTNRTTPWNAWSTFILSFAEHSTYGMLRDRASSSASLRDT</sequence>
<feature type="domain" description="MSP" evidence="2">
    <location>
        <begin position="1"/>
        <end position="106"/>
    </location>
</feature>
<dbReference type="InterPro" id="IPR013783">
    <property type="entry name" value="Ig-like_fold"/>
</dbReference>
<dbReference type="AlphaFoldDB" id="A0A3P8CEJ2"/>
<name>A0A3P8CEJ2_HELPZ</name>
<dbReference type="PANTHER" id="PTHR22947">
    <property type="entry name" value="MAJOR SPERM PROTEIN"/>
    <property type="match status" value="1"/>
</dbReference>
<dbReference type="OrthoDB" id="75724at2759"/>
<dbReference type="EMBL" id="UZAH01026900">
    <property type="protein sequence ID" value="VDO86558.1"/>
    <property type="molecule type" value="Genomic_DNA"/>
</dbReference>
<evidence type="ECO:0000259" key="2">
    <source>
        <dbReference type="PROSITE" id="PS50202"/>
    </source>
</evidence>
<dbReference type="InterPro" id="IPR051774">
    <property type="entry name" value="Sperm-specific_class_P"/>
</dbReference>
<dbReference type="PROSITE" id="PS50202">
    <property type="entry name" value="MSP"/>
    <property type="match status" value="1"/>
</dbReference>
<dbReference type="InterPro" id="IPR000535">
    <property type="entry name" value="MSP_dom"/>
</dbReference>
<dbReference type="InterPro" id="IPR008962">
    <property type="entry name" value="PapD-like_sf"/>
</dbReference>
<comment type="function">
    <text evidence="1">Central component in molecular interactions underlying sperm crawling. Forms an extensive filament system that extends from sperm villipoda, along the leading edge of the pseudopod.</text>
</comment>
<protein>
    <recommendedName>
        <fullName evidence="1">Major sperm protein</fullName>
    </recommendedName>
</protein>
<organism evidence="3">
    <name type="scientific">Heligmosomoides polygyrus</name>
    <name type="common">Parasitic roundworm</name>
    <dbReference type="NCBI Taxonomy" id="6339"/>
    <lineage>
        <taxon>Eukaryota</taxon>
        <taxon>Metazoa</taxon>
        <taxon>Ecdysozoa</taxon>
        <taxon>Nematoda</taxon>
        <taxon>Chromadorea</taxon>
        <taxon>Rhabditida</taxon>
        <taxon>Rhabditina</taxon>
        <taxon>Rhabditomorpha</taxon>
        <taxon>Strongyloidea</taxon>
        <taxon>Heligmosomidae</taxon>
        <taxon>Heligmosomoides</taxon>
    </lineage>
</organism>
<keyword evidence="1" id="KW-0963">Cytoplasm</keyword>
<reference evidence="3" key="1">
    <citation type="submission" date="2018-11" db="EMBL/GenBank/DDBJ databases">
        <authorList>
            <consortium name="Pathogen Informatics"/>
        </authorList>
    </citation>
    <scope>NUCLEOTIDE SEQUENCE [LARGE SCALE GENOMIC DNA]</scope>
</reference>
<keyword evidence="1" id="KW-0206">Cytoskeleton</keyword>
<dbReference type="SUPFAM" id="SSF49354">
    <property type="entry name" value="PapD-like"/>
    <property type="match status" value="1"/>
</dbReference>
<evidence type="ECO:0000256" key="1">
    <source>
        <dbReference type="RuleBase" id="RU003425"/>
    </source>
</evidence>
<evidence type="ECO:0000313" key="3">
    <source>
        <dbReference type="EMBL" id="VDO86558.1"/>
    </source>
</evidence>
<proteinExistence type="predicted"/>
<gene>
    <name evidence="3" type="ORF">HPBE_LOCUS10845</name>
</gene>
<dbReference type="PANTHER" id="PTHR22947:SF7">
    <property type="entry name" value="MSP DOMAIN-CONTAINING PROTEIN-RELATED"/>
    <property type="match status" value="1"/>
</dbReference>
<dbReference type="Gene3D" id="2.60.40.10">
    <property type="entry name" value="Immunoglobulins"/>
    <property type="match status" value="1"/>
</dbReference>
<dbReference type="Pfam" id="PF00635">
    <property type="entry name" value="Motile_Sperm"/>
    <property type="match status" value="1"/>
</dbReference>